<dbReference type="PANTHER" id="PTHR36179">
    <property type="entry name" value="LUD_DOM DOMAIN-CONTAINING PROTEIN"/>
    <property type="match status" value="1"/>
</dbReference>
<dbReference type="PIRSF" id="PIRSF020269">
    <property type="entry name" value="DUF1121"/>
    <property type="match status" value="1"/>
</dbReference>
<evidence type="ECO:0000313" key="2">
    <source>
        <dbReference type="EMBL" id="HIX81516.1"/>
    </source>
</evidence>
<sequence>MDKNLQTIIKIKQDDMIKAFEKNNMQINFVDDFEQLHNYLSRYLCNKKTVALGGSMTLFETGVIEQIHNSDVILHDRYQEGLDREQMQEIYRKAFTSDLFITSTNALTTDGCLYNIDGNGNRVAAMIYGPKEVIVIAGKNKIFNTEAEAINHIKTVSAPANAVRLNKNTPCTKKGECMDCLSPDRICSSFVKLGYQGNVGRIKIVIVNQDLGY</sequence>
<dbReference type="InterPro" id="IPR009501">
    <property type="entry name" value="UCP020269"/>
</dbReference>
<reference evidence="2" key="2">
    <citation type="submission" date="2021-04" db="EMBL/GenBank/DDBJ databases">
        <authorList>
            <person name="Gilroy R."/>
        </authorList>
    </citation>
    <scope>NUCLEOTIDE SEQUENCE</scope>
    <source>
        <strain evidence="2">ChiGjej1B1-14440</strain>
    </source>
</reference>
<dbReference type="Proteomes" id="UP000886724">
    <property type="component" value="Unassembled WGS sequence"/>
</dbReference>
<accession>A0A9D1XLZ5</accession>
<dbReference type="AlphaFoldDB" id="A0A9D1XLZ5"/>
<dbReference type="EMBL" id="DXET01000138">
    <property type="protein sequence ID" value="HIX81516.1"/>
    <property type="molecule type" value="Genomic_DNA"/>
</dbReference>
<feature type="domain" description="LUD" evidence="1">
    <location>
        <begin position="16"/>
        <end position="207"/>
    </location>
</feature>
<evidence type="ECO:0000259" key="1">
    <source>
        <dbReference type="Pfam" id="PF02589"/>
    </source>
</evidence>
<dbReference type="PANTHER" id="PTHR36179:SF2">
    <property type="entry name" value="LUD DOMAIN-CONTAINING PROTEIN"/>
    <property type="match status" value="1"/>
</dbReference>
<protein>
    <submittedName>
        <fullName evidence="2">Lactate utilization protein</fullName>
    </submittedName>
</protein>
<dbReference type="InterPro" id="IPR003741">
    <property type="entry name" value="LUD_dom"/>
</dbReference>
<comment type="caution">
    <text evidence="2">The sequence shown here is derived from an EMBL/GenBank/DDBJ whole genome shotgun (WGS) entry which is preliminary data.</text>
</comment>
<dbReference type="InterPro" id="IPR037171">
    <property type="entry name" value="NagB/RpiA_transferase-like"/>
</dbReference>
<name>A0A9D1XLZ5_9FIRM</name>
<proteinExistence type="predicted"/>
<gene>
    <name evidence="2" type="ORF">H9980_06050</name>
</gene>
<dbReference type="SUPFAM" id="SSF100950">
    <property type="entry name" value="NagB/RpiA/CoA transferase-like"/>
    <property type="match status" value="1"/>
</dbReference>
<reference evidence="2" key="1">
    <citation type="journal article" date="2021" name="PeerJ">
        <title>Extensive microbial diversity within the chicken gut microbiome revealed by metagenomics and culture.</title>
        <authorList>
            <person name="Gilroy R."/>
            <person name="Ravi A."/>
            <person name="Getino M."/>
            <person name="Pursley I."/>
            <person name="Horton D.L."/>
            <person name="Alikhan N.F."/>
            <person name="Baker D."/>
            <person name="Gharbi K."/>
            <person name="Hall N."/>
            <person name="Watson M."/>
            <person name="Adriaenssens E.M."/>
            <person name="Foster-Nyarko E."/>
            <person name="Jarju S."/>
            <person name="Secka A."/>
            <person name="Antonio M."/>
            <person name="Oren A."/>
            <person name="Chaudhuri R.R."/>
            <person name="La Ragione R."/>
            <person name="Hildebrand F."/>
            <person name="Pallen M.J."/>
        </authorList>
    </citation>
    <scope>NUCLEOTIDE SEQUENCE</scope>
    <source>
        <strain evidence="2">ChiGjej1B1-14440</strain>
    </source>
</reference>
<dbReference type="Pfam" id="PF02589">
    <property type="entry name" value="LUD_dom"/>
    <property type="match status" value="1"/>
</dbReference>
<evidence type="ECO:0000313" key="3">
    <source>
        <dbReference type="Proteomes" id="UP000886724"/>
    </source>
</evidence>
<organism evidence="2 3">
    <name type="scientific">Candidatus Erysipelatoclostridium merdavium</name>
    <dbReference type="NCBI Taxonomy" id="2838566"/>
    <lineage>
        <taxon>Bacteria</taxon>
        <taxon>Bacillati</taxon>
        <taxon>Bacillota</taxon>
        <taxon>Erysipelotrichia</taxon>
        <taxon>Erysipelotrichales</taxon>
        <taxon>Erysipelotrichales incertae sedis</taxon>
    </lineage>
</organism>